<dbReference type="Pfam" id="PF00664">
    <property type="entry name" value="ABC_membrane"/>
    <property type="match status" value="1"/>
</dbReference>
<dbReference type="InterPro" id="IPR036640">
    <property type="entry name" value="ABC1_TM_sf"/>
</dbReference>
<keyword evidence="9 11" id="KW-1133">Transmembrane helix</keyword>
<accession>A0A8J8CK52</accession>
<feature type="transmembrane region" description="Helical" evidence="11">
    <location>
        <begin position="279"/>
        <end position="304"/>
    </location>
</feature>
<evidence type="ECO:0000256" key="2">
    <source>
        <dbReference type="ARBA" id="ARBA00022448"/>
    </source>
</evidence>
<comment type="caution">
    <text evidence="15">The sequence shown here is derived from an EMBL/GenBank/DDBJ whole genome shotgun (WGS) entry which is preliminary data.</text>
</comment>
<dbReference type="PANTHER" id="PTHR43394:SF1">
    <property type="entry name" value="ATP-BINDING CASSETTE SUB-FAMILY B MEMBER 10, MITOCHONDRIAL"/>
    <property type="match status" value="1"/>
</dbReference>
<feature type="domain" description="ABC transmembrane type-1" evidence="13">
    <location>
        <begin position="170"/>
        <end position="451"/>
    </location>
</feature>
<dbReference type="Pfam" id="PF00005">
    <property type="entry name" value="ABC_tran"/>
    <property type="match status" value="1"/>
</dbReference>
<evidence type="ECO:0000259" key="13">
    <source>
        <dbReference type="PROSITE" id="PS50929"/>
    </source>
</evidence>
<evidence type="ECO:0000256" key="7">
    <source>
        <dbReference type="ARBA" id="ARBA00022807"/>
    </source>
</evidence>
<keyword evidence="4 11" id="KW-0812">Transmembrane</keyword>
<feature type="domain" description="ABC transporter" evidence="12">
    <location>
        <begin position="486"/>
        <end position="720"/>
    </location>
</feature>
<evidence type="ECO:0000256" key="3">
    <source>
        <dbReference type="ARBA" id="ARBA00022475"/>
    </source>
</evidence>
<dbReference type="GO" id="GO:0008234">
    <property type="term" value="F:cysteine-type peptidase activity"/>
    <property type="evidence" value="ECO:0007669"/>
    <property type="project" value="UniProtKB-KW"/>
</dbReference>
<feature type="transmembrane region" description="Helical" evidence="11">
    <location>
        <begin position="310"/>
        <end position="330"/>
    </location>
</feature>
<evidence type="ECO:0000256" key="4">
    <source>
        <dbReference type="ARBA" id="ARBA00022692"/>
    </source>
</evidence>
<evidence type="ECO:0000256" key="9">
    <source>
        <dbReference type="ARBA" id="ARBA00022989"/>
    </source>
</evidence>
<dbReference type="GO" id="GO:0016887">
    <property type="term" value="F:ATP hydrolysis activity"/>
    <property type="evidence" value="ECO:0007669"/>
    <property type="project" value="InterPro"/>
</dbReference>
<dbReference type="GO" id="GO:0015421">
    <property type="term" value="F:ABC-type oligopeptide transporter activity"/>
    <property type="evidence" value="ECO:0007669"/>
    <property type="project" value="TreeGrafter"/>
</dbReference>
<dbReference type="InterPro" id="IPR027417">
    <property type="entry name" value="P-loop_NTPase"/>
</dbReference>
<dbReference type="RefSeq" id="WP_162425058.1">
    <property type="nucleotide sequence ID" value="NZ_WVIE01000032.1"/>
</dbReference>
<proteinExistence type="predicted"/>
<evidence type="ECO:0000256" key="10">
    <source>
        <dbReference type="ARBA" id="ARBA00023136"/>
    </source>
</evidence>
<dbReference type="PROSITE" id="PS50990">
    <property type="entry name" value="PEPTIDASE_C39"/>
    <property type="match status" value="1"/>
</dbReference>
<evidence type="ECO:0000256" key="8">
    <source>
        <dbReference type="ARBA" id="ARBA00022840"/>
    </source>
</evidence>
<name>A0A8J8CK52_9CYAN</name>
<evidence type="ECO:0000313" key="16">
    <source>
        <dbReference type="Proteomes" id="UP000646053"/>
    </source>
</evidence>
<dbReference type="AlphaFoldDB" id="A0A8J8CK52"/>
<dbReference type="InterPro" id="IPR005074">
    <property type="entry name" value="Peptidase_C39"/>
</dbReference>
<evidence type="ECO:0000256" key="11">
    <source>
        <dbReference type="SAM" id="Phobius"/>
    </source>
</evidence>
<organism evidence="15 16">
    <name type="scientific">Myxacorys almedinensis A</name>
    <dbReference type="NCBI Taxonomy" id="2690445"/>
    <lineage>
        <taxon>Bacteria</taxon>
        <taxon>Bacillati</taxon>
        <taxon>Cyanobacteriota</taxon>
        <taxon>Cyanophyceae</taxon>
        <taxon>Leptolyngbyales</taxon>
        <taxon>Leptolyngbyaceae</taxon>
        <taxon>Myxacorys</taxon>
        <taxon>Myxacorys almedinensis</taxon>
    </lineage>
</organism>
<dbReference type="PROSITE" id="PS50929">
    <property type="entry name" value="ABC_TM1F"/>
    <property type="match status" value="1"/>
</dbReference>
<dbReference type="Gene3D" id="3.40.50.300">
    <property type="entry name" value="P-loop containing nucleotide triphosphate hydrolases"/>
    <property type="match status" value="1"/>
</dbReference>
<dbReference type="SMART" id="SM00382">
    <property type="entry name" value="AAA"/>
    <property type="match status" value="1"/>
</dbReference>
<dbReference type="PROSITE" id="PS50893">
    <property type="entry name" value="ABC_TRANSPORTER_2"/>
    <property type="match status" value="1"/>
</dbReference>
<reference evidence="15" key="1">
    <citation type="submission" date="2019-12" db="EMBL/GenBank/DDBJ databases">
        <title>High-Quality draft genome sequences of three cyanobacteria isolated from the limestone walls of the Old Cathedral of Coimbra.</title>
        <authorList>
            <person name="Tiago I."/>
            <person name="Soares F."/>
            <person name="Portugal A."/>
        </authorList>
    </citation>
    <scope>NUCLEOTIDE SEQUENCE</scope>
    <source>
        <strain evidence="15">A</strain>
    </source>
</reference>
<dbReference type="EMBL" id="WVIE01000032">
    <property type="protein sequence ID" value="NDJ19533.1"/>
    <property type="molecule type" value="Genomic_DNA"/>
</dbReference>
<feature type="transmembrane region" description="Helical" evidence="11">
    <location>
        <begin position="399"/>
        <end position="416"/>
    </location>
</feature>
<feature type="transmembrane region" description="Helical" evidence="11">
    <location>
        <begin position="205"/>
        <end position="226"/>
    </location>
</feature>
<dbReference type="SUPFAM" id="SSF90123">
    <property type="entry name" value="ABC transporter transmembrane region"/>
    <property type="match status" value="1"/>
</dbReference>
<keyword evidence="5" id="KW-0547">Nucleotide-binding</keyword>
<keyword evidence="6" id="KW-0378">Hydrolase</keyword>
<evidence type="ECO:0000259" key="14">
    <source>
        <dbReference type="PROSITE" id="PS50990"/>
    </source>
</evidence>
<dbReference type="Gene3D" id="3.90.70.10">
    <property type="entry name" value="Cysteine proteinases"/>
    <property type="match status" value="1"/>
</dbReference>
<dbReference type="CDD" id="cd18570">
    <property type="entry name" value="ABC_6TM_PCAT1_LagD_like"/>
    <property type="match status" value="1"/>
</dbReference>
<dbReference type="GO" id="GO:0006508">
    <property type="term" value="P:proteolysis"/>
    <property type="evidence" value="ECO:0007669"/>
    <property type="project" value="InterPro"/>
</dbReference>
<protein>
    <submittedName>
        <fullName evidence="15">ATP-binding cassette domain-containing protein</fullName>
    </submittedName>
</protein>
<dbReference type="InterPro" id="IPR003593">
    <property type="entry name" value="AAA+_ATPase"/>
</dbReference>
<feature type="domain" description="Peptidase C39" evidence="14">
    <location>
        <begin position="14"/>
        <end position="136"/>
    </location>
</feature>
<keyword evidence="7" id="KW-0645">Protease</keyword>
<dbReference type="SUPFAM" id="SSF52540">
    <property type="entry name" value="P-loop containing nucleoside triphosphate hydrolases"/>
    <property type="match status" value="1"/>
</dbReference>
<dbReference type="CDD" id="cd02418">
    <property type="entry name" value="Peptidase_C39B"/>
    <property type="match status" value="1"/>
</dbReference>
<dbReference type="InterPro" id="IPR017871">
    <property type="entry name" value="ABC_transporter-like_CS"/>
</dbReference>
<keyword evidence="2" id="KW-0813">Transport</keyword>
<comment type="subcellular location">
    <subcellularLocation>
        <location evidence="1">Cell membrane</location>
        <topology evidence="1">Multi-pass membrane protein</topology>
    </subcellularLocation>
</comment>
<dbReference type="InterPro" id="IPR003439">
    <property type="entry name" value="ABC_transporter-like_ATP-bd"/>
</dbReference>
<evidence type="ECO:0000259" key="12">
    <source>
        <dbReference type="PROSITE" id="PS50893"/>
    </source>
</evidence>
<evidence type="ECO:0000313" key="15">
    <source>
        <dbReference type="EMBL" id="NDJ19533.1"/>
    </source>
</evidence>
<dbReference type="InterPro" id="IPR011527">
    <property type="entry name" value="ABC1_TM_dom"/>
</dbReference>
<keyword evidence="7" id="KW-0788">Thiol protease</keyword>
<sequence>MVASSRHGYQCVSQLSEEDCGAACLASISKHYGQVLSIARCREAVGTGQLGTTLLGLRRGFERLGFKTRSVKVSGEILDRLGELPLPGVIHWKGYHWVVLYGKRGRNFIVADPALGLRYVKRQELMTAWNGIMLLLEPDPEAFLPAAQAETKEGFGRFLQRVSPYRSLLLGALFINLVLGLLSLASPLLMQILTDDVLVRQDAQLLTVVIVSVVVLSLFSGSLQLLQSTLIAHFSQRVQLGFVLDFGRKILHLPLSYYETRRSGEIVSRLRDINEINQLLGHVVIGLPSQFFIALVSLCFMLFYSWKLTVAVLFIGLLMTVSVVPFLPALRRATRNLLVLSSENQGVLVETFKGALVMKSTNAAPQFWEELQSRFGRLANLTFSTTQIGIITGTFTQQVSRIGTVVLLGLGSFLVINKELSIGQLLAFNGMQGNVLAFMTAILSLVDEYFRSQTAVDRVSEVIDATPEVSGNTQKPFAPLSADADVICHRLNFHHAGRVDLMENFSITLPGGKAIALIGTSGCGKSTLAKLIAGLYEPNSGNVRIGYYNMQDLSLDCLRQQVIYVPQDAHFWSRTIVENFRLGTPYISFEQIVKACQIAGADDFISQLPNQYQTVLGEFGANLSGGQRQRLAIARGIVTDPPVLILDESTAGLDPVSEAQVLDRLLATRRNKTTIMITHRPSVIDRADWIVLLDKGEVKIQGSPSELGALPGDHLKFLSY</sequence>
<dbReference type="InterPro" id="IPR039421">
    <property type="entry name" value="Type_1_exporter"/>
</dbReference>
<dbReference type="FunFam" id="3.40.50.300:FF:000299">
    <property type="entry name" value="ABC transporter ATP-binding protein/permease"/>
    <property type="match status" value="1"/>
</dbReference>
<evidence type="ECO:0000256" key="6">
    <source>
        <dbReference type="ARBA" id="ARBA00022801"/>
    </source>
</evidence>
<keyword evidence="3" id="KW-1003">Cell membrane</keyword>
<keyword evidence="8 15" id="KW-0067">ATP-binding</keyword>
<keyword evidence="10 11" id="KW-0472">Membrane</keyword>
<gene>
    <name evidence="15" type="ORF">GS601_19970</name>
</gene>
<dbReference type="Pfam" id="PF03412">
    <property type="entry name" value="Peptidase_C39"/>
    <property type="match status" value="1"/>
</dbReference>
<dbReference type="Gene3D" id="1.20.1560.10">
    <property type="entry name" value="ABC transporter type 1, transmembrane domain"/>
    <property type="match status" value="1"/>
</dbReference>
<dbReference type="PROSITE" id="PS00211">
    <property type="entry name" value="ABC_TRANSPORTER_1"/>
    <property type="match status" value="1"/>
</dbReference>
<dbReference type="Proteomes" id="UP000646053">
    <property type="component" value="Unassembled WGS sequence"/>
</dbReference>
<keyword evidence="16" id="KW-1185">Reference proteome</keyword>
<evidence type="ECO:0000256" key="1">
    <source>
        <dbReference type="ARBA" id="ARBA00004651"/>
    </source>
</evidence>
<dbReference type="GO" id="GO:0005524">
    <property type="term" value="F:ATP binding"/>
    <property type="evidence" value="ECO:0007669"/>
    <property type="project" value="UniProtKB-KW"/>
</dbReference>
<dbReference type="PANTHER" id="PTHR43394">
    <property type="entry name" value="ATP-DEPENDENT PERMEASE MDL1, MITOCHONDRIAL"/>
    <property type="match status" value="1"/>
</dbReference>
<evidence type="ECO:0000256" key="5">
    <source>
        <dbReference type="ARBA" id="ARBA00022741"/>
    </source>
</evidence>
<feature type="transmembrane region" description="Helical" evidence="11">
    <location>
        <begin position="167"/>
        <end position="193"/>
    </location>
</feature>
<dbReference type="GO" id="GO:0005886">
    <property type="term" value="C:plasma membrane"/>
    <property type="evidence" value="ECO:0007669"/>
    <property type="project" value="UniProtKB-SubCell"/>
</dbReference>